<sequence length="34" mass="3858">MAEVGEQIIKDDETVEIVNIAVAKEQHGKRNQKH</sequence>
<protein>
    <submittedName>
        <fullName evidence="1">Uncharacterized protein</fullName>
    </submittedName>
</protein>
<dbReference type="AlphaFoldDB" id="A0A7V9Z7M7"/>
<reference evidence="1 2" key="1">
    <citation type="submission" date="2020-07" db="EMBL/GenBank/DDBJ databases">
        <title>Genomic Encyclopedia of Type Strains, Phase IV (KMG-IV): sequencing the most valuable type-strain genomes for metagenomic binning, comparative biology and taxonomic classification.</title>
        <authorList>
            <person name="Goeker M."/>
        </authorList>
    </citation>
    <scope>NUCLEOTIDE SEQUENCE [LARGE SCALE GENOMIC DNA]</scope>
    <source>
        <strain evidence="1 2">DSM 15730</strain>
    </source>
</reference>
<evidence type="ECO:0000313" key="1">
    <source>
        <dbReference type="EMBL" id="MBA2875538.1"/>
    </source>
</evidence>
<dbReference type="EMBL" id="JACDUT010000006">
    <property type="protein sequence ID" value="MBA2875538.1"/>
    <property type="molecule type" value="Genomic_DNA"/>
</dbReference>
<dbReference type="Proteomes" id="UP000523087">
    <property type="component" value="Unassembled WGS sequence"/>
</dbReference>
<keyword evidence="2" id="KW-1185">Reference proteome</keyword>
<gene>
    <name evidence="1" type="ORF">HNR31_002326</name>
</gene>
<name>A0A7V9Z7M7_9BACL</name>
<proteinExistence type="predicted"/>
<evidence type="ECO:0000313" key="2">
    <source>
        <dbReference type="Proteomes" id="UP000523087"/>
    </source>
</evidence>
<comment type="caution">
    <text evidence="1">The sequence shown here is derived from an EMBL/GenBank/DDBJ whole genome shotgun (WGS) entry which is preliminary data.</text>
</comment>
<organism evidence="1 2">
    <name type="scientific">Thermaerobacillus caldiproteolyticus</name>
    <dbReference type="NCBI Taxonomy" id="247480"/>
    <lineage>
        <taxon>Bacteria</taxon>
        <taxon>Bacillati</taxon>
        <taxon>Bacillota</taxon>
        <taxon>Bacilli</taxon>
        <taxon>Bacillales</taxon>
        <taxon>Anoxybacillaceae</taxon>
        <taxon>Thermaerobacillus</taxon>
    </lineage>
</organism>
<accession>A0A7V9Z7M7</accession>